<sequence length="217" mass="24808">MKLLAIHSNEIFFARDTADEELPNFYEWLAEERGVLGKASVLHKEYKEKKENSSLLRDMYKLVVAGLLCDELSAYCGKYNEFYFNERTASELYKCGGNFEIFIFASYPEELYKFLEEKGIADKVFGAQARCGAEGKIEDVKEIELKNRNEVEKVMAKIGFADKFTFIPDKYGMAELLIDHMIEYDLKSDEIIVLGKSETAIPMQKLAGSVIGKLEEL</sequence>
<protein>
    <submittedName>
        <fullName evidence="1">Uncharacterized protein</fullName>
    </submittedName>
</protein>
<dbReference type="EMBL" id="MFFS01000038">
    <property type="protein sequence ID" value="OGF22160.1"/>
    <property type="molecule type" value="Genomic_DNA"/>
</dbReference>
<evidence type="ECO:0000313" key="1">
    <source>
        <dbReference type="EMBL" id="OGF22160.1"/>
    </source>
</evidence>
<accession>A0A1F5S614</accession>
<comment type="caution">
    <text evidence="1">The sequence shown here is derived from an EMBL/GenBank/DDBJ whole genome shotgun (WGS) entry which is preliminary data.</text>
</comment>
<dbReference type="AlphaFoldDB" id="A0A1F5S614"/>
<proteinExistence type="predicted"/>
<gene>
    <name evidence="1" type="ORF">A2Y83_00975</name>
</gene>
<evidence type="ECO:0000313" key="2">
    <source>
        <dbReference type="Proteomes" id="UP000178323"/>
    </source>
</evidence>
<dbReference type="Proteomes" id="UP000178323">
    <property type="component" value="Unassembled WGS sequence"/>
</dbReference>
<organism evidence="1 2">
    <name type="scientific">Candidatus Falkowbacteria bacterium RBG_13_39_14</name>
    <dbReference type="NCBI Taxonomy" id="1797985"/>
    <lineage>
        <taxon>Bacteria</taxon>
        <taxon>Candidatus Falkowiibacteriota</taxon>
    </lineage>
</organism>
<name>A0A1F5S614_9BACT</name>
<reference evidence="1 2" key="1">
    <citation type="journal article" date="2016" name="Nat. Commun.">
        <title>Thousands of microbial genomes shed light on interconnected biogeochemical processes in an aquifer system.</title>
        <authorList>
            <person name="Anantharaman K."/>
            <person name="Brown C.T."/>
            <person name="Hug L.A."/>
            <person name="Sharon I."/>
            <person name="Castelle C.J."/>
            <person name="Probst A.J."/>
            <person name="Thomas B.C."/>
            <person name="Singh A."/>
            <person name="Wilkins M.J."/>
            <person name="Karaoz U."/>
            <person name="Brodie E.L."/>
            <person name="Williams K.H."/>
            <person name="Hubbard S.S."/>
            <person name="Banfield J.F."/>
        </authorList>
    </citation>
    <scope>NUCLEOTIDE SEQUENCE [LARGE SCALE GENOMIC DNA]</scope>
</reference>